<gene>
    <name evidence="8" type="primary">GNL1</name>
    <name evidence="8" type="ORF">AWC38_SpisGene21645</name>
</gene>
<evidence type="ECO:0000259" key="7">
    <source>
        <dbReference type="PROSITE" id="PS51721"/>
    </source>
</evidence>
<evidence type="ECO:0000313" key="9">
    <source>
        <dbReference type="Proteomes" id="UP000225706"/>
    </source>
</evidence>
<comment type="function">
    <text evidence="4">Possible regulatory or functional link with the histocompatibility cluster.</text>
</comment>
<sequence>MPRKKPFSNKQKKKQLQEKREKTRLKNLDEGSKSSNGNSADTEGDEESEMGGLDKSLDDRRADVDKLHYQPFTHGQGKNRKHDPNRYRLQFDRESKAEIEARKKAAQEPLKYVTEESLEVSLETTYNPGSVLDMPKRPPWRYTMSKEQVERTEQEMFEKFLDKIYDEYKLSELSYFERNLETWRQLWRVLEVADIVVLISDIRHPVLHFPPTVYDHVVQDLKKDLVLVLNKIDLVPPEVVTAWKHYFTSKFEHLRVVCFTSFPKDENERNKDPSKVLSKRRRRKRCFFPVGPRALLEACENLRGVKIDLSSWARKLSEQEKGEEEGIIYDDYGSSEESEEEEGSSFEDVEHNEDILTLGLIGHPNVGKSSLLNGLIGHKVVSTSRTPGHTKHFQTIFLTPNVRLCDCPGLVFPSVVGKQLQILSGMYPISQVQEPYTSVGYLAARVPLVDLLQLVHPATRDDSDGEGGTKEESHPWSAWDVCDAWADKRGFLTAKAGRPDVYRAANSLLRLAVDGKIVMCVYPPGFINRKGEWQQHLETREITLLQERHSESKRLRLQENEVDELSSHLLAPPGRGKGDERPSSDGDDEQEGEESEITSSNPFALLSDE</sequence>
<keyword evidence="1" id="KW-0597">Phosphoprotein</keyword>
<dbReference type="STRING" id="50429.A0A2B4R791"/>
<dbReference type="PRINTS" id="PR00326">
    <property type="entry name" value="GTP1OBG"/>
</dbReference>
<organism evidence="8 9">
    <name type="scientific">Stylophora pistillata</name>
    <name type="common">Smooth cauliflower coral</name>
    <dbReference type="NCBI Taxonomy" id="50429"/>
    <lineage>
        <taxon>Eukaryota</taxon>
        <taxon>Metazoa</taxon>
        <taxon>Cnidaria</taxon>
        <taxon>Anthozoa</taxon>
        <taxon>Hexacorallia</taxon>
        <taxon>Scleractinia</taxon>
        <taxon>Astrocoeniina</taxon>
        <taxon>Pocilloporidae</taxon>
        <taxon>Stylophora</taxon>
    </lineage>
</organism>
<evidence type="ECO:0000256" key="1">
    <source>
        <dbReference type="ARBA" id="ARBA00022553"/>
    </source>
</evidence>
<dbReference type="SUPFAM" id="SSF52540">
    <property type="entry name" value="P-loop containing nucleoside triphosphate hydrolases"/>
    <property type="match status" value="1"/>
</dbReference>
<dbReference type="PROSITE" id="PS51721">
    <property type="entry name" value="G_CP"/>
    <property type="match status" value="1"/>
</dbReference>
<feature type="compositionally biased region" description="Acidic residues" evidence="6">
    <location>
        <begin position="585"/>
        <end position="596"/>
    </location>
</feature>
<protein>
    <recommendedName>
        <fullName evidence="5">Guanine nucleotide-binding protein-like 1</fullName>
    </recommendedName>
</protein>
<keyword evidence="9" id="KW-1185">Reference proteome</keyword>
<dbReference type="GO" id="GO:0003924">
    <property type="term" value="F:GTPase activity"/>
    <property type="evidence" value="ECO:0007669"/>
    <property type="project" value="InterPro"/>
</dbReference>
<keyword evidence="3" id="KW-0342">GTP-binding</keyword>
<dbReference type="EMBL" id="LSMT01000818">
    <property type="protein sequence ID" value="PFX14214.1"/>
    <property type="molecule type" value="Genomic_DNA"/>
</dbReference>
<dbReference type="PANTHER" id="PTHR45709">
    <property type="entry name" value="LARGE SUBUNIT GTPASE 1 HOMOLOG-RELATED"/>
    <property type="match status" value="1"/>
</dbReference>
<comment type="caution">
    <text evidence="8">The sequence shown here is derived from an EMBL/GenBank/DDBJ whole genome shotgun (WGS) entry which is preliminary data.</text>
</comment>
<dbReference type="OrthoDB" id="391988at2759"/>
<dbReference type="InterPro" id="IPR030378">
    <property type="entry name" value="G_CP_dom"/>
</dbReference>
<accession>A0A2B4R791</accession>
<feature type="compositionally biased region" description="Basic residues" evidence="6">
    <location>
        <begin position="1"/>
        <end position="14"/>
    </location>
</feature>
<name>A0A2B4R791_STYPI</name>
<evidence type="ECO:0000256" key="4">
    <source>
        <dbReference type="ARBA" id="ARBA00037770"/>
    </source>
</evidence>
<dbReference type="CDD" id="cd01857">
    <property type="entry name" value="HSR1_MMR1"/>
    <property type="match status" value="1"/>
</dbReference>
<feature type="domain" description="CP-type G" evidence="7">
    <location>
        <begin position="183"/>
        <end position="413"/>
    </location>
</feature>
<dbReference type="Pfam" id="PF01926">
    <property type="entry name" value="MMR_HSR1"/>
    <property type="match status" value="1"/>
</dbReference>
<evidence type="ECO:0000256" key="6">
    <source>
        <dbReference type="SAM" id="MobiDB-lite"/>
    </source>
</evidence>
<dbReference type="Proteomes" id="UP000225706">
    <property type="component" value="Unassembled WGS sequence"/>
</dbReference>
<keyword evidence="2" id="KW-0547">Nucleotide-binding</keyword>
<proteinExistence type="predicted"/>
<dbReference type="GO" id="GO:0005525">
    <property type="term" value="F:GTP binding"/>
    <property type="evidence" value="ECO:0007669"/>
    <property type="project" value="UniProtKB-KW"/>
</dbReference>
<dbReference type="AlphaFoldDB" id="A0A2B4R791"/>
<feature type="region of interest" description="Disordered" evidence="6">
    <location>
        <begin position="561"/>
        <end position="609"/>
    </location>
</feature>
<dbReference type="Gene3D" id="3.40.50.300">
    <property type="entry name" value="P-loop containing nucleotide triphosphate hydrolases"/>
    <property type="match status" value="1"/>
</dbReference>
<feature type="compositionally biased region" description="Acidic residues" evidence="6">
    <location>
        <begin position="327"/>
        <end position="347"/>
    </location>
</feature>
<dbReference type="InterPro" id="IPR006073">
    <property type="entry name" value="GTP-bd"/>
</dbReference>
<feature type="compositionally biased region" description="Basic and acidic residues" evidence="6">
    <location>
        <begin position="55"/>
        <end position="68"/>
    </location>
</feature>
<evidence type="ECO:0000313" key="8">
    <source>
        <dbReference type="EMBL" id="PFX14214.1"/>
    </source>
</evidence>
<evidence type="ECO:0000256" key="5">
    <source>
        <dbReference type="ARBA" id="ARBA00039902"/>
    </source>
</evidence>
<reference evidence="9" key="1">
    <citation type="journal article" date="2017" name="bioRxiv">
        <title>Comparative analysis of the genomes of Stylophora pistillata and Acropora digitifera provides evidence for extensive differences between species of corals.</title>
        <authorList>
            <person name="Voolstra C.R."/>
            <person name="Li Y."/>
            <person name="Liew Y.J."/>
            <person name="Baumgarten S."/>
            <person name="Zoccola D."/>
            <person name="Flot J.-F."/>
            <person name="Tambutte S."/>
            <person name="Allemand D."/>
            <person name="Aranda M."/>
        </authorList>
    </citation>
    <scope>NUCLEOTIDE SEQUENCE [LARGE SCALE GENOMIC DNA]</scope>
</reference>
<feature type="compositionally biased region" description="Basic and acidic residues" evidence="6">
    <location>
        <begin position="15"/>
        <end position="32"/>
    </location>
</feature>
<dbReference type="PANTHER" id="PTHR45709:SF3">
    <property type="entry name" value="GUANINE NUCLEOTIDE-BINDING PROTEIN-LIKE 1"/>
    <property type="match status" value="1"/>
</dbReference>
<feature type="region of interest" description="Disordered" evidence="6">
    <location>
        <begin position="1"/>
        <end position="85"/>
    </location>
</feature>
<dbReference type="InterPro" id="IPR043358">
    <property type="entry name" value="GNL1-like"/>
</dbReference>
<evidence type="ECO:0000256" key="2">
    <source>
        <dbReference type="ARBA" id="ARBA00022741"/>
    </source>
</evidence>
<evidence type="ECO:0000256" key="3">
    <source>
        <dbReference type="ARBA" id="ARBA00023134"/>
    </source>
</evidence>
<dbReference type="InterPro" id="IPR027417">
    <property type="entry name" value="P-loop_NTPase"/>
</dbReference>
<feature type="region of interest" description="Disordered" evidence="6">
    <location>
        <begin position="327"/>
        <end position="348"/>
    </location>
</feature>